<dbReference type="AlphaFoldDB" id="A0A8H3BDM1"/>
<dbReference type="InterPro" id="IPR002048">
    <property type="entry name" value="EF_hand_dom"/>
</dbReference>
<dbReference type="SMART" id="SM00054">
    <property type="entry name" value="EFh"/>
    <property type="match status" value="2"/>
</dbReference>
<dbReference type="EMBL" id="CAJMWZ010002384">
    <property type="protein sequence ID" value="CAE6455103.1"/>
    <property type="molecule type" value="Genomic_DNA"/>
</dbReference>
<dbReference type="CDD" id="cd00051">
    <property type="entry name" value="EFh"/>
    <property type="match status" value="1"/>
</dbReference>
<evidence type="ECO:0000313" key="4">
    <source>
        <dbReference type="EMBL" id="CAE6455103.1"/>
    </source>
</evidence>
<dbReference type="InterPro" id="IPR050145">
    <property type="entry name" value="Centrin_CML-like"/>
</dbReference>
<name>A0A8H3BDM1_9AGAM</name>
<dbReference type="PANTHER" id="PTHR23050">
    <property type="entry name" value="CALCIUM BINDING PROTEIN"/>
    <property type="match status" value="1"/>
</dbReference>
<protein>
    <recommendedName>
        <fullName evidence="3">EF-hand domain-containing protein</fullName>
    </recommendedName>
</protein>
<dbReference type="InterPro" id="IPR011992">
    <property type="entry name" value="EF-hand-dom_pair"/>
</dbReference>
<organism evidence="4 5">
    <name type="scientific">Rhizoctonia solani</name>
    <dbReference type="NCBI Taxonomy" id="456999"/>
    <lineage>
        <taxon>Eukaryota</taxon>
        <taxon>Fungi</taxon>
        <taxon>Dikarya</taxon>
        <taxon>Basidiomycota</taxon>
        <taxon>Agaricomycotina</taxon>
        <taxon>Agaricomycetes</taxon>
        <taxon>Cantharellales</taxon>
        <taxon>Ceratobasidiaceae</taxon>
        <taxon>Rhizoctonia</taxon>
    </lineage>
</organism>
<dbReference type="InterPro" id="IPR018247">
    <property type="entry name" value="EF_Hand_1_Ca_BS"/>
</dbReference>
<dbReference type="Proteomes" id="UP000663850">
    <property type="component" value="Unassembled WGS sequence"/>
</dbReference>
<dbReference type="SUPFAM" id="SSF47473">
    <property type="entry name" value="EF-hand"/>
    <property type="match status" value="1"/>
</dbReference>
<comment type="caution">
    <text evidence="4">The sequence shown here is derived from an EMBL/GenBank/DDBJ whole genome shotgun (WGS) entry which is preliminary data.</text>
</comment>
<proteinExistence type="predicted"/>
<gene>
    <name evidence="4" type="ORF">RDB_LOCUS44762</name>
</gene>
<dbReference type="GO" id="GO:0005509">
    <property type="term" value="F:calcium ion binding"/>
    <property type="evidence" value="ECO:0007669"/>
    <property type="project" value="InterPro"/>
</dbReference>
<dbReference type="Pfam" id="PF13499">
    <property type="entry name" value="EF-hand_7"/>
    <property type="match status" value="1"/>
</dbReference>
<evidence type="ECO:0000256" key="1">
    <source>
        <dbReference type="ARBA" id="ARBA00022737"/>
    </source>
</evidence>
<feature type="domain" description="EF-hand" evidence="3">
    <location>
        <begin position="10"/>
        <end position="45"/>
    </location>
</feature>
<dbReference type="Gene3D" id="1.10.238.10">
    <property type="entry name" value="EF-hand"/>
    <property type="match status" value="1"/>
</dbReference>
<dbReference type="PROSITE" id="PS00018">
    <property type="entry name" value="EF_HAND_1"/>
    <property type="match status" value="2"/>
</dbReference>
<evidence type="ECO:0000256" key="2">
    <source>
        <dbReference type="ARBA" id="ARBA00022837"/>
    </source>
</evidence>
<evidence type="ECO:0000259" key="3">
    <source>
        <dbReference type="PROSITE" id="PS50222"/>
    </source>
</evidence>
<dbReference type="PROSITE" id="PS50222">
    <property type="entry name" value="EF_HAND_2"/>
    <property type="match status" value="2"/>
</dbReference>
<accession>A0A8H3BDM1</accession>
<feature type="domain" description="EF-hand" evidence="3">
    <location>
        <begin position="54"/>
        <end position="84"/>
    </location>
</feature>
<reference evidence="4" key="1">
    <citation type="submission" date="2021-01" db="EMBL/GenBank/DDBJ databases">
        <authorList>
            <person name="Kaushik A."/>
        </authorList>
    </citation>
    <scope>NUCLEOTIDE SEQUENCE</scope>
    <source>
        <strain evidence="4">Type strain: AG8-Rh-89/</strain>
    </source>
</reference>
<evidence type="ECO:0000313" key="5">
    <source>
        <dbReference type="Proteomes" id="UP000663850"/>
    </source>
</evidence>
<sequence>MGERLNSGQKTDRELRDIFERFDKDGSGSIERAELGRAVALLVFDVSNSIGDKLTDQELGMIMREVDTDGDGRVSFEEFTRVCV</sequence>
<dbReference type="FunFam" id="1.10.238.10:FF:000003">
    <property type="entry name" value="Calmodulin A"/>
    <property type="match status" value="1"/>
</dbReference>
<keyword evidence="1" id="KW-0677">Repeat</keyword>
<keyword evidence="2" id="KW-0106">Calcium</keyword>